<evidence type="ECO:0000259" key="1">
    <source>
        <dbReference type="Pfam" id="PF10615"/>
    </source>
</evidence>
<sequence length="107" mass="11634">MTSDQNRDAPFTAEVVEAIARHMNDDHPADCLEIVQALGGRPDATAARMSGLDATGIAFTVTVPGGERAVRVPWAEPLTERAQVRREVVRMSAEARRALGRAPHPRH</sequence>
<dbReference type="SUPFAM" id="SSF50475">
    <property type="entry name" value="FMN-binding split barrel"/>
    <property type="match status" value="1"/>
</dbReference>
<accession>A0ABS7FSN8</accession>
<gene>
    <name evidence="2" type="ORF">K1Y72_13615</name>
</gene>
<dbReference type="InterPro" id="IPR037119">
    <property type="entry name" value="Haem_oxidase_HugZ-like_sf"/>
</dbReference>
<dbReference type="Pfam" id="PF10615">
    <property type="entry name" value="DUF2470"/>
    <property type="match status" value="1"/>
</dbReference>
<keyword evidence="3" id="KW-1185">Reference proteome</keyword>
<dbReference type="EMBL" id="JAIBOA010000007">
    <property type="protein sequence ID" value="MBW8483418.1"/>
    <property type="molecule type" value="Genomic_DNA"/>
</dbReference>
<reference evidence="2 3" key="1">
    <citation type="submission" date="2021-07" db="EMBL/GenBank/DDBJ databases">
        <title>Actinomadura sp. PM05-2 isolated from lichen.</title>
        <authorList>
            <person name="Somphong A."/>
            <person name="Phongsopitanun W."/>
            <person name="Tanasupawat S."/>
            <person name="Peongsungnone V."/>
        </authorList>
    </citation>
    <scope>NUCLEOTIDE SEQUENCE [LARGE SCALE GENOMIC DNA]</scope>
    <source>
        <strain evidence="2 3">PM05-2</strain>
    </source>
</reference>
<feature type="domain" description="DUF2470" evidence="1">
    <location>
        <begin position="18"/>
        <end position="91"/>
    </location>
</feature>
<dbReference type="Proteomes" id="UP000774570">
    <property type="component" value="Unassembled WGS sequence"/>
</dbReference>
<proteinExistence type="predicted"/>
<evidence type="ECO:0000313" key="2">
    <source>
        <dbReference type="EMBL" id="MBW8483418.1"/>
    </source>
</evidence>
<name>A0ABS7FSN8_9ACTN</name>
<organism evidence="2 3">
    <name type="scientific">Actinomadura parmotrematis</name>
    <dbReference type="NCBI Taxonomy" id="2864039"/>
    <lineage>
        <taxon>Bacteria</taxon>
        <taxon>Bacillati</taxon>
        <taxon>Actinomycetota</taxon>
        <taxon>Actinomycetes</taxon>
        <taxon>Streptosporangiales</taxon>
        <taxon>Thermomonosporaceae</taxon>
        <taxon>Actinomadura</taxon>
    </lineage>
</organism>
<dbReference type="Gene3D" id="3.20.180.10">
    <property type="entry name" value="PNP-oxidase-like"/>
    <property type="match status" value="1"/>
</dbReference>
<protein>
    <submittedName>
        <fullName evidence="2">DUF2470 domain-containing protein</fullName>
    </submittedName>
</protein>
<dbReference type="RefSeq" id="WP_220166689.1">
    <property type="nucleotide sequence ID" value="NZ_JAIBOA010000007.1"/>
</dbReference>
<dbReference type="InterPro" id="IPR019595">
    <property type="entry name" value="DUF2470"/>
</dbReference>
<evidence type="ECO:0000313" key="3">
    <source>
        <dbReference type="Proteomes" id="UP000774570"/>
    </source>
</evidence>
<comment type="caution">
    <text evidence="2">The sequence shown here is derived from an EMBL/GenBank/DDBJ whole genome shotgun (WGS) entry which is preliminary data.</text>
</comment>